<evidence type="ECO:0000313" key="1">
    <source>
        <dbReference type="EMBL" id="GAU90167.1"/>
    </source>
</evidence>
<comment type="caution">
    <text evidence="1">The sequence shown here is derived from an EMBL/GenBank/DDBJ whole genome shotgun (WGS) entry which is preliminary data.</text>
</comment>
<sequence length="82" mass="9312">MEVLDMVGQHIECRVRLALIEWQSSSTSPEGNNSLTVKYERTSRPSLQSFSARWSPPKPGNQACFTEEANPLIYIKTDKNNK</sequence>
<name>A0A1D1USE6_RAMVA</name>
<protein>
    <submittedName>
        <fullName evidence="1">Uncharacterized protein</fullName>
    </submittedName>
</protein>
<organism evidence="1 2">
    <name type="scientific">Ramazzottius varieornatus</name>
    <name type="common">Water bear</name>
    <name type="synonym">Tardigrade</name>
    <dbReference type="NCBI Taxonomy" id="947166"/>
    <lineage>
        <taxon>Eukaryota</taxon>
        <taxon>Metazoa</taxon>
        <taxon>Ecdysozoa</taxon>
        <taxon>Tardigrada</taxon>
        <taxon>Eutardigrada</taxon>
        <taxon>Parachela</taxon>
        <taxon>Hypsibioidea</taxon>
        <taxon>Ramazzottiidae</taxon>
        <taxon>Ramazzottius</taxon>
    </lineage>
</organism>
<proteinExistence type="predicted"/>
<evidence type="ECO:0000313" key="2">
    <source>
        <dbReference type="Proteomes" id="UP000186922"/>
    </source>
</evidence>
<accession>A0A1D1USE6</accession>
<reference evidence="1 2" key="1">
    <citation type="journal article" date="2016" name="Nat. Commun.">
        <title>Extremotolerant tardigrade genome and improved radiotolerance of human cultured cells by tardigrade-unique protein.</title>
        <authorList>
            <person name="Hashimoto T."/>
            <person name="Horikawa D.D."/>
            <person name="Saito Y."/>
            <person name="Kuwahara H."/>
            <person name="Kozuka-Hata H."/>
            <person name="Shin-I T."/>
            <person name="Minakuchi Y."/>
            <person name="Ohishi K."/>
            <person name="Motoyama A."/>
            <person name="Aizu T."/>
            <person name="Enomoto A."/>
            <person name="Kondo K."/>
            <person name="Tanaka S."/>
            <person name="Hara Y."/>
            <person name="Koshikawa S."/>
            <person name="Sagara H."/>
            <person name="Miura T."/>
            <person name="Yokobori S."/>
            <person name="Miyagawa K."/>
            <person name="Suzuki Y."/>
            <person name="Kubo T."/>
            <person name="Oyama M."/>
            <person name="Kohara Y."/>
            <person name="Fujiyama A."/>
            <person name="Arakawa K."/>
            <person name="Katayama T."/>
            <person name="Toyoda A."/>
            <person name="Kunieda T."/>
        </authorList>
    </citation>
    <scope>NUCLEOTIDE SEQUENCE [LARGE SCALE GENOMIC DNA]</scope>
    <source>
        <strain evidence="1 2">YOKOZUNA-1</strain>
    </source>
</reference>
<keyword evidence="2" id="KW-1185">Reference proteome</keyword>
<dbReference type="EMBL" id="BDGG01000001">
    <property type="protein sequence ID" value="GAU90167.1"/>
    <property type="molecule type" value="Genomic_DNA"/>
</dbReference>
<gene>
    <name evidence="1" type="primary">RvY_02624-1</name>
    <name evidence="1" type="synonym">RvY_02624.1</name>
    <name evidence="1" type="ORF">RvY_02624</name>
</gene>
<dbReference type="Proteomes" id="UP000186922">
    <property type="component" value="Unassembled WGS sequence"/>
</dbReference>
<dbReference type="AlphaFoldDB" id="A0A1D1USE6"/>